<keyword evidence="1" id="KW-0479">Metal-binding</keyword>
<comment type="caution">
    <text evidence="3">The sequence shown here is derived from an EMBL/GenBank/DDBJ whole genome shotgun (WGS) entry which is preliminary data.</text>
</comment>
<dbReference type="SUPFAM" id="SSF57845">
    <property type="entry name" value="B-box zinc-binding domain"/>
    <property type="match status" value="1"/>
</dbReference>
<dbReference type="InterPro" id="IPR047153">
    <property type="entry name" value="TRIM45/56/19-like"/>
</dbReference>
<dbReference type="Gene3D" id="3.30.160.60">
    <property type="entry name" value="Classic Zinc Finger"/>
    <property type="match status" value="1"/>
</dbReference>
<evidence type="ECO:0000313" key="4">
    <source>
        <dbReference type="Proteomes" id="UP000683360"/>
    </source>
</evidence>
<dbReference type="PROSITE" id="PS50119">
    <property type="entry name" value="ZF_BBOX"/>
    <property type="match status" value="1"/>
</dbReference>
<dbReference type="InterPro" id="IPR000315">
    <property type="entry name" value="Znf_B-box"/>
</dbReference>
<dbReference type="PANTHER" id="PTHR25462">
    <property type="entry name" value="BONUS, ISOFORM C-RELATED"/>
    <property type="match status" value="1"/>
</dbReference>
<accession>A0A8S3PPA7</accession>
<dbReference type="EMBL" id="CAJPWZ010000006">
    <property type="protein sequence ID" value="CAG2184491.1"/>
    <property type="molecule type" value="Genomic_DNA"/>
</dbReference>
<dbReference type="Pfam" id="PF00643">
    <property type="entry name" value="zf-B_box"/>
    <property type="match status" value="1"/>
</dbReference>
<evidence type="ECO:0000256" key="1">
    <source>
        <dbReference type="PROSITE-ProRule" id="PRU00024"/>
    </source>
</evidence>
<reference evidence="3" key="1">
    <citation type="submission" date="2021-03" db="EMBL/GenBank/DDBJ databases">
        <authorList>
            <person name="Bekaert M."/>
        </authorList>
    </citation>
    <scope>NUCLEOTIDE SEQUENCE</scope>
</reference>
<evidence type="ECO:0000259" key="2">
    <source>
        <dbReference type="PROSITE" id="PS50119"/>
    </source>
</evidence>
<dbReference type="PANTHER" id="PTHR25462:SF296">
    <property type="entry name" value="MEIOTIC P26, ISOFORM F"/>
    <property type="match status" value="1"/>
</dbReference>
<dbReference type="GO" id="GO:0061630">
    <property type="term" value="F:ubiquitin protein ligase activity"/>
    <property type="evidence" value="ECO:0007669"/>
    <property type="project" value="TreeGrafter"/>
</dbReference>
<proteinExistence type="predicted"/>
<organism evidence="3 4">
    <name type="scientific">Mytilus edulis</name>
    <name type="common">Blue mussel</name>
    <dbReference type="NCBI Taxonomy" id="6550"/>
    <lineage>
        <taxon>Eukaryota</taxon>
        <taxon>Metazoa</taxon>
        <taxon>Spiralia</taxon>
        <taxon>Lophotrochozoa</taxon>
        <taxon>Mollusca</taxon>
        <taxon>Bivalvia</taxon>
        <taxon>Autobranchia</taxon>
        <taxon>Pteriomorphia</taxon>
        <taxon>Mytilida</taxon>
        <taxon>Mytiloidea</taxon>
        <taxon>Mytilidae</taxon>
        <taxon>Mytilinae</taxon>
        <taxon>Mytilus</taxon>
    </lineage>
</organism>
<dbReference type="AlphaFoldDB" id="A0A8S3PPA7"/>
<dbReference type="GO" id="GO:0005654">
    <property type="term" value="C:nucleoplasm"/>
    <property type="evidence" value="ECO:0007669"/>
    <property type="project" value="TreeGrafter"/>
</dbReference>
<dbReference type="CDD" id="cd19756">
    <property type="entry name" value="Bbox2"/>
    <property type="match status" value="1"/>
</dbReference>
<name>A0A8S3PPA7_MYTED</name>
<feature type="domain" description="B box-type" evidence="2">
    <location>
        <begin position="16"/>
        <end position="56"/>
    </location>
</feature>
<dbReference type="OrthoDB" id="1870062at2759"/>
<keyword evidence="1" id="KW-0863">Zinc-finger</keyword>
<dbReference type="GO" id="GO:0008270">
    <property type="term" value="F:zinc ion binding"/>
    <property type="evidence" value="ECO:0007669"/>
    <property type="project" value="UniProtKB-KW"/>
</dbReference>
<dbReference type="Proteomes" id="UP000683360">
    <property type="component" value="Unassembled WGS sequence"/>
</dbReference>
<protein>
    <recommendedName>
        <fullName evidence="2">B box-type domain-containing protein</fullName>
    </recommendedName>
</protein>
<keyword evidence="1" id="KW-0862">Zinc</keyword>
<keyword evidence="4" id="KW-1185">Reference proteome</keyword>
<gene>
    <name evidence="3" type="ORF">MEDL_165</name>
</gene>
<evidence type="ECO:0000313" key="3">
    <source>
        <dbReference type="EMBL" id="CAG2184491.1"/>
    </source>
</evidence>
<sequence length="248" mass="27962">MQESFLSRCRHCKTGCKTPICKQHGEKYTYYCNTCTSLTCNICLPTTHNKHDFCLIDAAASKARSVLDKDVLAAEDSIGRAKDKVNSSRLALANFEDEAEKVKKDIVERVVVIVNAINDTKDDYLKSIEEHRFKESQKFKQEIMVRQKVTENDRKALNKVKSSIAGENNVMILVSFSDMTKTLKTISRASLQTTIPQRIQFYPVLTKPEAEKLIGNMNITKPNIVNIGADIVSFIKPDTTIKAGDRVR</sequence>